<evidence type="ECO:0000259" key="1">
    <source>
        <dbReference type="Pfam" id="PF13411"/>
    </source>
</evidence>
<evidence type="ECO:0000313" key="2">
    <source>
        <dbReference type="EMBL" id="RDZ12754.1"/>
    </source>
</evidence>
<name>A0A2B3VLB1_PRIMG</name>
<dbReference type="AlphaFoldDB" id="A0A2B3VLB1"/>
<organism evidence="2 3">
    <name type="scientific">Priestia megaterium</name>
    <name type="common">Bacillus megaterium</name>
    <dbReference type="NCBI Taxonomy" id="1404"/>
    <lineage>
        <taxon>Bacteria</taxon>
        <taxon>Bacillati</taxon>
        <taxon>Bacillota</taxon>
        <taxon>Bacilli</taxon>
        <taxon>Bacillales</taxon>
        <taxon>Bacillaceae</taxon>
        <taxon>Priestia</taxon>
    </lineage>
</organism>
<comment type="caution">
    <text evidence="2">The sequence shown here is derived from an EMBL/GenBank/DDBJ whole genome shotgun (WGS) entry which is preliminary data.</text>
</comment>
<dbReference type="InterPro" id="IPR009061">
    <property type="entry name" value="DNA-bd_dom_put_sf"/>
</dbReference>
<dbReference type="Gene3D" id="1.10.1660.10">
    <property type="match status" value="1"/>
</dbReference>
<gene>
    <name evidence="2" type="ORF">C3744_17230</name>
</gene>
<dbReference type="RefSeq" id="WP_055991828.1">
    <property type="nucleotide sequence ID" value="NZ_CATKQG010000043.1"/>
</dbReference>
<dbReference type="Proteomes" id="UP000256519">
    <property type="component" value="Unassembled WGS sequence"/>
</dbReference>
<dbReference type="Pfam" id="PF13411">
    <property type="entry name" value="MerR_1"/>
    <property type="match status" value="1"/>
</dbReference>
<dbReference type="EMBL" id="PQWM01000017">
    <property type="protein sequence ID" value="RDZ12754.1"/>
    <property type="molecule type" value="Genomic_DNA"/>
</dbReference>
<proteinExistence type="predicted"/>
<dbReference type="SUPFAM" id="SSF46955">
    <property type="entry name" value="Putative DNA-binding domain"/>
    <property type="match status" value="1"/>
</dbReference>
<sequence length="159" mass="18625">MLRVITAEAAYTTEELADILGLPISTIRKYNFHFSKIGVQFTKKQGRLAYTNDDVTIFHELKKMYANSEMTLEKAVITVAKKFNLVQILDTPPNISTEKQTLILEPLEVQIKEIQSYIDAKFEERERQLISMAREIRALKKAQQQKKSFYKWLKTFFEK</sequence>
<accession>A0A2B3VLB1</accession>
<feature type="domain" description="HTH merR-type" evidence="1">
    <location>
        <begin position="11"/>
        <end position="75"/>
    </location>
</feature>
<dbReference type="GO" id="GO:0003677">
    <property type="term" value="F:DNA binding"/>
    <property type="evidence" value="ECO:0007669"/>
    <property type="project" value="InterPro"/>
</dbReference>
<evidence type="ECO:0000313" key="3">
    <source>
        <dbReference type="Proteomes" id="UP000256519"/>
    </source>
</evidence>
<protein>
    <recommendedName>
        <fullName evidence="1">HTH merR-type domain-containing protein</fullName>
    </recommendedName>
</protein>
<dbReference type="GO" id="GO:0006355">
    <property type="term" value="P:regulation of DNA-templated transcription"/>
    <property type="evidence" value="ECO:0007669"/>
    <property type="project" value="InterPro"/>
</dbReference>
<reference evidence="2 3" key="1">
    <citation type="journal article" date="2018" name="Appl. Environ. Microbiol.">
        <title>Antimicrobial susceptibility testing and tentative epidemiological cut-off values of five Bacillus species relevant for use as animal feed additives or for plant protection.</title>
        <authorList>
            <person name="Agerso Y."/>
            <person name="Stuer-Lauridsen B."/>
            <person name="Bjerre K."/>
            <person name="Jensen M.G."/>
            <person name="Johansen E."/>
            <person name="Bennedsen M."/>
            <person name="Brockmann E."/>
            <person name="Nielsen B."/>
        </authorList>
    </citation>
    <scope>NUCLEOTIDE SEQUENCE [LARGE SCALE GENOMIC DNA]</scope>
    <source>
        <strain evidence="2 3">CHCC20162</strain>
    </source>
</reference>
<dbReference type="InterPro" id="IPR000551">
    <property type="entry name" value="MerR-type_HTH_dom"/>
</dbReference>